<name>A0A366DU48_9NOCA</name>
<accession>A0A366DU48</accession>
<keyword evidence="2" id="KW-0732">Signal</keyword>
<dbReference type="STRING" id="1210090.GCA_001613185_02571"/>
<dbReference type="PROSITE" id="PS51257">
    <property type="entry name" value="PROKAR_LIPOPROTEIN"/>
    <property type="match status" value="1"/>
</dbReference>
<dbReference type="AlphaFoldDB" id="A0A366DU48"/>
<dbReference type="Gene3D" id="1.20.1260.10">
    <property type="match status" value="1"/>
</dbReference>
<dbReference type="OrthoDB" id="26872at2"/>
<evidence type="ECO:0000313" key="5">
    <source>
        <dbReference type="Proteomes" id="UP000252586"/>
    </source>
</evidence>
<dbReference type="Pfam" id="PF03713">
    <property type="entry name" value="DUF305"/>
    <property type="match status" value="1"/>
</dbReference>
<dbReference type="EMBL" id="QNRE01000003">
    <property type="protein sequence ID" value="RBO92784.1"/>
    <property type="molecule type" value="Genomic_DNA"/>
</dbReference>
<dbReference type="PANTHER" id="PTHR36933">
    <property type="entry name" value="SLL0788 PROTEIN"/>
    <property type="match status" value="1"/>
</dbReference>
<evidence type="ECO:0000259" key="3">
    <source>
        <dbReference type="Pfam" id="PF03713"/>
    </source>
</evidence>
<evidence type="ECO:0000313" key="4">
    <source>
        <dbReference type="EMBL" id="RBO92784.1"/>
    </source>
</evidence>
<gene>
    <name evidence="4" type="ORF">DFR74_103430</name>
</gene>
<keyword evidence="5" id="KW-1185">Reference proteome</keyword>
<organism evidence="4 5">
    <name type="scientific">Nocardia puris</name>
    <dbReference type="NCBI Taxonomy" id="208602"/>
    <lineage>
        <taxon>Bacteria</taxon>
        <taxon>Bacillati</taxon>
        <taxon>Actinomycetota</taxon>
        <taxon>Actinomycetes</taxon>
        <taxon>Mycobacteriales</taxon>
        <taxon>Nocardiaceae</taxon>
        <taxon>Nocardia</taxon>
    </lineage>
</organism>
<sequence>MSRTRTRVAVTAVAAAALFAAGCSDDTESTTTADHGTHATTASATTAPAARTDFTDADVMFLQMMYPHHAQAVEMAQLVPSRTQNAALRDLAANVEAAQAPEMAQISTLLVAFGQPAPTADASAHGDHGMAGMMTPEQMAALEAASGDAFDRMWLEMMIEHHLGAVDMAKTELAEGVNPDAQALARTVIADQEAEITTMRQMLGQN</sequence>
<feature type="compositionally biased region" description="Low complexity" evidence="1">
    <location>
        <begin position="30"/>
        <end position="44"/>
    </location>
</feature>
<feature type="signal peptide" evidence="2">
    <location>
        <begin position="1"/>
        <end position="20"/>
    </location>
</feature>
<feature type="region of interest" description="Disordered" evidence="1">
    <location>
        <begin position="25"/>
        <end position="44"/>
    </location>
</feature>
<comment type="caution">
    <text evidence="4">The sequence shown here is derived from an EMBL/GenBank/DDBJ whole genome shotgun (WGS) entry which is preliminary data.</text>
</comment>
<dbReference type="InterPro" id="IPR005183">
    <property type="entry name" value="DUF305_CopM-like"/>
</dbReference>
<feature type="domain" description="DUF305" evidence="3">
    <location>
        <begin position="58"/>
        <end position="203"/>
    </location>
</feature>
<feature type="chain" id="PRO_5038568341" evidence="2">
    <location>
        <begin position="21"/>
        <end position="206"/>
    </location>
</feature>
<dbReference type="PANTHER" id="PTHR36933:SF1">
    <property type="entry name" value="SLL0788 PROTEIN"/>
    <property type="match status" value="1"/>
</dbReference>
<reference evidence="4 5" key="1">
    <citation type="submission" date="2018-06" db="EMBL/GenBank/DDBJ databases">
        <title>Genomic Encyclopedia of Type Strains, Phase IV (KMG-IV): sequencing the most valuable type-strain genomes for metagenomic binning, comparative biology and taxonomic classification.</title>
        <authorList>
            <person name="Goeker M."/>
        </authorList>
    </citation>
    <scope>NUCLEOTIDE SEQUENCE [LARGE SCALE GENOMIC DNA]</scope>
    <source>
        <strain evidence="4 5">DSM 44599</strain>
    </source>
</reference>
<proteinExistence type="predicted"/>
<dbReference type="InterPro" id="IPR012347">
    <property type="entry name" value="Ferritin-like"/>
</dbReference>
<protein>
    <submittedName>
        <fullName evidence="4">Uncharacterized protein (DUF305 family)</fullName>
    </submittedName>
</protein>
<dbReference type="Proteomes" id="UP000252586">
    <property type="component" value="Unassembled WGS sequence"/>
</dbReference>
<evidence type="ECO:0000256" key="1">
    <source>
        <dbReference type="SAM" id="MobiDB-lite"/>
    </source>
</evidence>
<dbReference type="RefSeq" id="WP_067508221.1">
    <property type="nucleotide sequence ID" value="NZ_QNRE01000003.1"/>
</dbReference>
<evidence type="ECO:0000256" key="2">
    <source>
        <dbReference type="SAM" id="SignalP"/>
    </source>
</evidence>